<name>A0A139X0K5_9CYAN</name>
<keyword evidence="3" id="KW-1185">Reference proteome</keyword>
<dbReference type="Proteomes" id="UP000076925">
    <property type="component" value="Unassembled WGS sequence"/>
</dbReference>
<dbReference type="InterPro" id="IPR003848">
    <property type="entry name" value="DUF218"/>
</dbReference>
<comment type="caution">
    <text evidence="2">The sequence shown here is derived from an EMBL/GenBank/DDBJ whole genome shotgun (WGS) entry which is preliminary data.</text>
</comment>
<dbReference type="CDD" id="cd06259">
    <property type="entry name" value="YdcF-like"/>
    <property type="match status" value="1"/>
</dbReference>
<gene>
    <name evidence="2" type="ORF">WA1_38050</name>
</gene>
<accession>A0A139X0K5</accession>
<proteinExistence type="predicted"/>
<dbReference type="OrthoDB" id="508612at2"/>
<protein>
    <recommendedName>
        <fullName evidence="1">DUF218 domain-containing protein</fullName>
    </recommendedName>
</protein>
<dbReference type="Pfam" id="PF02698">
    <property type="entry name" value="DUF218"/>
    <property type="match status" value="1"/>
</dbReference>
<organism evidence="2 3">
    <name type="scientific">Scytonema hofmannii PCC 7110</name>
    <dbReference type="NCBI Taxonomy" id="128403"/>
    <lineage>
        <taxon>Bacteria</taxon>
        <taxon>Bacillati</taxon>
        <taxon>Cyanobacteriota</taxon>
        <taxon>Cyanophyceae</taxon>
        <taxon>Nostocales</taxon>
        <taxon>Scytonemataceae</taxon>
        <taxon>Scytonema</taxon>
    </lineage>
</organism>
<reference evidence="2 3" key="1">
    <citation type="journal article" date="2013" name="Genome Biol. Evol.">
        <title>Genomes of Stigonematalean cyanobacteria (subsection V) and the evolution of oxygenic photosynthesis from prokaryotes to plastids.</title>
        <authorList>
            <person name="Dagan T."/>
            <person name="Roettger M."/>
            <person name="Stucken K."/>
            <person name="Landan G."/>
            <person name="Koch R."/>
            <person name="Major P."/>
            <person name="Gould S.B."/>
            <person name="Goremykin V.V."/>
            <person name="Rippka R."/>
            <person name="Tandeau de Marsac N."/>
            <person name="Gugger M."/>
            <person name="Lockhart P.J."/>
            <person name="Allen J.F."/>
            <person name="Brune I."/>
            <person name="Maus I."/>
            <person name="Puhler A."/>
            <person name="Martin W.F."/>
        </authorList>
    </citation>
    <scope>NUCLEOTIDE SEQUENCE [LARGE SCALE GENOMIC DNA]</scope>
    <source>
        <strain evidence="2 3">PCC 7110</strain>
    </source>
</reference>
<sequence length="235" mass="26743">MKRQVTNSRFNPKTILSGRKWQFLQRLVLGLCLVLASLLVFNTITLISASSKPVDAFFVLGGSIRREIYVAKLAKQYPQIPILISHGSQDPCIWLIFQQEAADQIQNVWLEKCADSTFGNFYYGIPILRHWKVHKVKMITSPTHLPRAKWMAQIFFGARGIWVETEVVQEQGVPGNQESWLKTGLDITRSLLWAGLSPIIQPQCSSVTKLAEVKMDVWQQQGFKCERQGKVGSRE</sequence>
<evidence type="ECO:0000259" key="1">
    <source>
        <dbReference type="Pfam" id="PF02698"/>
    </source>
</evidence>
<dbReference type="EMBL" id="ANNX02000042">
    <property type="protein sequence ID" value="KYC38152.1"/>
    <property type="molecule type" value="Genomic_DNA"/>
</dbReference>
<dbReference type="RefSeq" id="WP_017747994.1">
    <property type="nucleotide sequence ID" value="NZ_KQ976354.1"/>
</dbReference>
<dbReference type="STRING" id="128403.WA1_38050"/>
<dbReference type="AlphaFoldDB" id="A0A139X0K5"/>
<evidence type="ECO:0000313" key="2">
    <source>
        <dbReference type="EMBL" id="KYC38152.1"/>
    </source>
</evidence>
<feature type="domain" description="DUF218" evidence="1">
    <location>
        <begin position="55"/>
        <end position="157"/>
    </location>
</feature>
<evidence type="ECO:0000313" key="3">
    <source>
        <dbReference type="Proteomes" id="UP000076925"/>
    </source>
</evidence>